<protein>
    <submittedName>
        <fullName evidence="1">Uncharacterized protein</fullName>
    </submittedName>
</protein>
<accession>A0A383CZV8</accession>
<organism evidence="1">
    <name type="scientific">marine metagenome</name>
    <dbReference type="NCBI Taxonomy" id="408172"/>
    <lineage>
        <taxon>unclassified sequences</taxon>
        <taxon>metagenomes</taxon>
        <taxon>ecological metagenomes</taxon>
    </lineage>
</organism>
<dbReference type="AlphaFoldDB" id="A0A383CZV8"/>
<gene>
    <name evidence="1" type="ORF">METZ01_LOCUS490444</name>
</gene>
<evidence type="ECO:0000313" key="1">
    <source>
        <dbReference type="EMBL" id="SVE37590.1"/>
    </source>
</evidence>
<proteinExistence type="predicted"/>
<sequence length="30" mass="3582">MHYPIGKDIIYANSVQQKIFFNSLRILTDR</sequence>
<reference evidence="1" key="1">
    <citation type="submission" date="2018-05" db="EMBL/GenBank/DDBJ databases">
        <authorList>
            <person name="Lanie J.A."/>
            <person name="Ng W.-L."/>
            <person name="Kazmierczak K.M."/>
            <person name="Andrzejewski T.M."/>
            <person name="Davidsen T.M."/>
            <person name="Wayne K.J."/>
            <person name="Tettelin H."/>
            <person name="Glass J.I."/>
            <person name="Rusch D."/>
            <person name="Podicherti R."/>
            <person name="Tsui H.-C.T."/>
            <person name="Winkler M.E."/>
        </authorList>
    </citation>
    <scope>NUCLEOTIDE SEQUENCE</scope>
</reference>
<dbReference type="EMBL" id="UINC01213008">
    <property type="protein sequence ID" value="SVE37590.1"/>
    <property type="molecule type" value="Genomic_DNA"/>
</dbReference>
<name>A0A383CZV8_9ZZZZ</name>